<evidence type="ECO:0000256" key="4">
    <source>
        <dbReference type="SAM" id="Coils"/>
    </source>
</evidence>
<dbReference type="SMART" id="SM00382">
    <property type="entry name" value="AAA"/>
    <property type="match status" value="1"/>
</dbReference>
<dbReference type="PANTHER" id="PTHR30121:SF12">
    <property type="entry name" value="TYPE IV SECRETION SYSTEM PROTEIN CAGE"/>
    <property type="match status" value="1"/>
</dbReference>
<organism evidence="6 7">
    <name type="scientific">Candidatus Mailhella merdigallinarum</name>
    <dbReference type="NCBI Taxonomy" id="2838658"/>
    <lineage>
        <taxon>Bacteria</taxon>
        <taxon>Pseudomonadati</taxon>
        <taxon>Thermodesulfobacteriota</taxon>
        <taxon>Desulfovibrionia</taxon>
        <taxon>Desulfovibrionales</taxon>
        <taxon>Desulfovibrionaceae</taxon>
        <taxon>Mailhella</taxon>
    </lineage>
</organism>
<dbReference type="SUPFAM" id="SSF52540">
    <property type="entry name" value="P-loop containing nucleoside triphosphate hydrolases"/>
    <property type="match status" value="1"/>
</dbReference>
<accession>A0A9D2HEW1</accession>
<dbReference type="InterPro" id="IPR003593">
    <property type="entry name" value="AAA+_ATPase"/>
</dbReference>
<dbReference type="InterPro" id="IPR051162">
    <property type="entry name" value="T4SS_component"/>
</dbReference>
<comment type="caution">
    <text evidence="6">The sequence shown here is derived from an EMBL/GenBank/DDBJ whole genome shotgun (WGS) entry which is preliminary data.</text>
</comment>
<dbReference type="Pfam" id="PF03135">
    <property type="entry name" value="CagE_TrbE_VirB"/>
    <property type="match status" value="1"/>
</dbReference>
<protein>
    <submittedName>
        <fullName evidence="6">Conjugal transfer protein TrbE</fullName>
    </submittedName>
</protein>
<evidence type="ECO:0000259" key="5">
    <source>
        <dbReference type="SMART" id="SM00382"/>
    </source>
</evidence>
<evidence type="ECO:0000313" key="7">
    <source>
        <dbReference type="Proteomes" id="UP000824225"/>
    </source>
</evidence>
<feature type="domain" description="AAA+ ATPase" evidence="5">
    <location>
        <begin position="445"/>
        <end position="705"/>
    </location>
</feature>
<proteinExistence type="inferred from homology"/>
<dbReference type="CDD" id="cd01127">
    <property type="entry name" value="TrwB_TraG_TraD_VirD4"/>
    <property type="match status" value="1"/>
</dbReference>
<dbReference type="AlphaFoldDB" id="A0A9D2HEW1"/>
<dbReference type="PANTHER" id="PTHR30121">
    <property type="entry name" value="UNCHARACTERIZED PROTEIN YJGR-RELATED"/>
    <property type="match status" value="1"/>
</dbReference>
<evidence type="ECO:0000256" key="3">
    <source>
        <dbReference type="ARBA" id="ARBA00022840"/>
    </source>
</evidence>
<dbReference type="InterPro" id="IPR027417">
    <property type="entry name" value="P-loop_NTPase"/>
</dbReference>
<keyword evidence="3" id="KW-0067">ATP-binding</keyword>
<keyword evidence="4" id="KW-0175">Coiled coil</keyword>
<reference evidence="6" key="2">
    <citation type="submission" date="2021-04" db="EMBL/GenBank/DDBJ databases">
        <authorList>
            <person name="Gilroy R."/>
        </authorList>
    </citation>
    <scope>NUCLEOTIDE SEQUENCE</scope>
    <source>
        <strain evidence="6">CHK186-16707</strain>
    </source>
</reference>
<keyword evidence="2" id="KW-0547">Nucleotide-binding</keyword>
<name>A0A9D2HEW1_9BACT</name>
<dbReference type="Gene3D" id="3.40.50.300">
    <property type="entry name" value="P-loop containing nucleotide triphosphate hydrolases"/>
    <property type="match status" value="2"/>
</dbReference>
<dbReference type="InterPro" id="IPR018145">
    <property type="entry name" value="CagE_TrbE_VirB_cntrl_dom"/>
</dbReference>
<dbReference type="Proteomes" id="UP000824225">
    <property type="component" value="Unassembled WGS sequence"/>
</dbReference>
<evidence type="ECO:0000313" key="6">
    <source>
        <dbReference type="EMBL" id="HJA09184.1"/>
    </source>
</evidence>
<evidence type="ECO:0000256" key="1">
    <source>
        <dbReference type="ARBA" id="ARBA00006512"/>
    </source>
</evidence>
<dbReference type="GO" id="GO:0005524">
    <property type="term" value="F:ATP binding"/>
    <property type="evidence" value="ECO:0007669"/>
    <property type="project" value="UniProtKB-KW"/>
</dbReference>
<feature type="coiled-coil region" evidence="4">
    <location>
        <begin position="145"/>
        <end position="172"/>
    </location>
</feature>
<evidence type="ECO:0000256" key="2">
    <source>
        <dbReference type="ARBA" id="ARBA00022741"/>
    </source>
</evidence>
<sequence length="809" mass="90410">MLSLKEFRSTAKGLPDLLPYAALVAPGVTLCKDGSFLAGWEYRGLDVASSTPEELAMLSERVNAALLQLGSGWMIHVDSIRKTEAEYMPEGAFPDPVSRLIDERRRQFFAGRHCLQTVTYLVAAYKPDFTRDKLARMASGEADEHRALEKALEAFQVNIEALEDALSTALQVQRLSDYTVDEATYSALLSHLHFDATGCEQPIRLPLTPMYLDALIGGEELVGGMMPKLGGQWIGALCIDGFPQESWPAMFNALDSLPYPYRFSTRFIFLDQAAALKELDMYRRTWSQKVFRFLDTLFNNAGARPNREAARMVEDAEQAIAEVQSQDVGVGYLTSAVILLHDDQEILLERCRDARKIIQNLGFACRHETVNALETWLGTLPGNSYANVRRPLVNTRNLADMLPLTAAWGGLESNPNGLFPPYSPAMSRVLTDGSTPFWFTPWAGDLGHTAIFGPTGAGKSVLLAFMALQFLRYPGARVYAFDKGMSMYATCAGVRGSHYDVGQSGSFAPLRHVDEEEERMWAHDWLIGLARLQGLTLQPSHRNMLQTALISLASQPEHMRSMSHFLRLLQDPEGSLKAALRAYTTDGGSAMLDAKEDAFGVGDFMVFEIEDLMNRDDSMRIPVLLYLFHKLEKSMTGRPTVLVLDEAWLMLGHDLFRGKIREWLKVLRKKVCSVWMATQSLSDAANSGIWDVLMESCLIKILLPNEHAMQAGREFYEKAGLNRAELELIAGAVPKRDYYMIHPQGRRLIQLALDPVALAFVGASDPKSVSRIRELEKENPDGWQTEWIRGRTGEDALLEWENHGKGDSK</sequence>
<gene>
    <name evidence="6" type="ORF">H9962_08365</name>
</gene>
<reference evidence="6" key="1">
    <citation type="journal article" date="2021" name="PeerJ">
        <title>Extensive microbial diversity within the chicken gut microbiome revealed by metagenomics and culture.</title>
        <authorList>
            <person name="Gilroy R."/>
            <person name="Ravi A."/>
            <person name="Getino M."/>
            <person name="Pursley I."/>
            <person name="Horton D.L."/>
            <person name="Alikhan N.F."/>
            <person name="Baker D."/>
            <person name="Gharbi K."/>
            <person name="Hall N."/>
            <person name="Watson M."/>
            <person name="Adriaenssens E.M."/>
            <person name="Foster-Nyarko E."/>
            <person name="Jarju S."/>
            <person name="Secka A."/>
            <person name="Antonio M."/>
            <person name="Oren A."/>
            <person name="Chaudhuri R.R."/>
            <person name="La Ragione R."/>
            <person name="Hildebrand F."/>
            <person name="Pallen M.J."/>
        </authorList>
    </citation>
    <scope>NUCLEOTIDE SEQUENCE</scope>
    <source>
        <strain evidence="6">CHK186-16707</strain>
    </source>
</reference>
<comment type="similarity">
    <text evidence="1">Belongs to the TrbE/VirB4 family.</text>
</comment>
<dbReference type="EMBL" id="DXAN01000026">
    <property type="protein sequence ID" value="HJA09184.1"/>
    <property type="molecule type" value="Genomic_DNA"/>
</dbReference>